<evidence type="ECO:0000313" key="2">
    <source>
        <dbReference type="Proteomes" id="UP000011865"/>
    </source>
</evidence>
<dbReference type="GeneID" id="15041876"/>
<protein>
    <submittedName>
        <fullName evidence="1">Uncharacterized protein</fullName>
    </submittedName>
</protein>
<keyword evidence="2" id="KW-1185">Reference proteome</keyword>
<dbReference type="Proteomes" id="UP000011865">
    <property type="component" value="Segment"/>
</dbReference>
<dbReference type="EMBL" id="JX094431">
    <property type="protein sequence ID" value="AFQ96427.1"/>
    <property type="molecule type" value="Genomic_DNA"/>
</dbReference>
<name>M4HPB2_9CAUD</name>
<dbReference type="OrthoDB" id="11489at10239"/>
<accession>M4HPB2</accession>
<sequence>MPSAYTQGVVDGKERTGKEYLIRYAKGLGAFRHMSGLPMEAYPEFRRINVQRYHDNIERLEDELDEINHLGEWGLRDRWKESNDQEQINFNKLARKDVELRNRYDKVIAEVEAWEPHTESLLELKEGALEHLKYVRAFDCRDEDWREKEPNLYKPILYATPEEWKQDMVESLEKQIDFNKKKLAEEIKHTHENNLFISDFISSLEGMGQ</sequence>
<gene>
    <name evidence="1" type="primary">orf118</name>
</gene>
<proteinExistence type="predicted"/>
<reference evidence="1 2" key="1">
    <citation type="journal article" date="2013" name="Virol. J.">
        <title>Genome sequence and analysis of a broad-host range lytic bacteriophage that infects the Bacillus cereus group.</title>
        <authorList>
            <person name="El-Arabi T.F."/>
            <person name="Griffiths M.W."/>
            <person name="She Y.M."/>
            <person name="Villegas A."/>
            <person name="Lingohr E.J."/>
            <person name="Kropinski A.M."/>
        </authorList>
    </citation>
    <scope>NUCLEOTIDE SEQUENCE [LARGE SCALE GENOMIC DNA]</scope>
</reference>
<dbReference type="RefSeq" id="YP_007677017.1">
    <property type="nucleotide sequence ID" value="NC_020873.1"/>
</dbReference>
<evidence type="ECO:0000313" key="1">
    <source>
        <dbReference type="EMBL" id="AFQ96427.1"/>
    </source>
</evidence>
<organism evidence="1 2">
    <name type="scientific">Bacillus phage vB_BceM_Bc431v3</name>
    <dbReference type="NCBI Taxonomy" id="1195072"/>
    <lineage>
        <taxon>Viruses</taxon>
        <taxon>Duplodnaviria</taxon>
        <taxon>Heunggongvirae</taxon>
        <taxon>Uroviricota</taxon>
        <taxon>Caudoviricetes</taxon>
        <taxon>Herelleviridae</taxon>
        <taxon>Bastillevirinae</taxon>
        <taxon>Caeruleovirus</taxon>
        <taxon>Caeruleovirus Bc431</taxon>
    </lineage>
</organism>
<dbReference type="KEGG" id="vg:15041876"/>